<feature type="transmembrane region" description="Helical" evidence="3">
    <location>
        <begin position="357"/>
        <end position="379"/>
    </location>
</feature>
<feature type="transmembrane region" description="Helical" evidence="3">
    <location>
        <begin position="391"/>
        <end position="412"/>
    </location>
</feature>
<keyword evidence="3" id="KW-0812">Transmembrane</keyword>
<dbReference type="GO" id="GO:0022857">
    <property type="term" value="F:transmembrane transporter activity"/>
    <property type="evidence" value="ECO:0007669"/>
    <property type="project" value="InterPro"/>
</dbReference>
<dbReference type="AlphaFoldDB" id="A0AAD2HUN5"/>
<dbReference type="InterPro" id="IPR011701">
    <property type="entry name" value="MFS"/>
</dbReference>
<comment type="caution">
    <text evidence="5">The sequence shown here is derived from an EMBL/GenBank/DDBJ whole genome shotgun (WGS) entry which is preliminary data.</text>
</comment>
<accession>A0AAD2HUN5</accession>
<sequence>MASTVVGLEILGPRVEQAASSHELESRSTAEEQAISLPPIDGGFRAWLFIFCAFILECLVWGFPFSPAPQVRRVPRILPQLAAVTLPRRVRGVDQLHRHDHDWDPVLRGPRRHGAHAALPAVDQVAHGREPGGLRRRAARLELRHEGLAADSAAGCALRCRWRGALWPSRIMGMSRFPLNEWFVERRAFAASIIFGGSGLGGALFPVVTNYVLQRYGFRWALRSLALIVGVLGLVALLGAKPRLPVARHSTPAPLTFQFVRSPLFVLVALAVFVQALAYFPVSLYIPTYAASLGYSPGNGTLALTVFNLAAVIGECQVLVGYYCDRGPYSTAMLGSSLVAAGLAFLLWGYAHSLSLIVLFSVLFGAVSGGFSSVWPPAAKEVYADQSLTPFFLFSGAKGLAAISGPFIAASLHPRNGSVSRASWAGYGFTAVEIFVGSMMFATAILSAVLVIVREKTMKDRVE</sequence>
<dbReference type="InterPro" id="IPR036259">
    <property type="entry name" value="MFS_trans_sf"/>
</dbReference>
<dbReference type="PANTHER" id="PTHR11360:SF287">
    <property type="entry name" value="MFS MONOCARBOXYLATE TRANSPORTER"/>
    <property type="match status" value="1"/>
</dbReference>
<evidence type="ECO:0000259" key="4">
    <source>
        <dbReference type="PROSITE" id="PS50850"/>
    </source>
</evidence>
<dbReference type="GO" id="GO:0016020">
    <property type="term" value="C:membrane"/>
    <property type="evidence" value="ECO:0007669"/>
    <property type="project" value="UniProtKB-SubCell"/>
</dbReference>
<protein>
    <recommendedName>
        <fullName evidence="4">Major facilitator superfamily (MFS) profile domain-containing protein</fullName>
    </recommendedName>
</protein>
<feature type="transmembrane region" description="Helical" evidence="3">
    <location>
        <begin position="188"/>
        <end position="208"/>
    </location>
</feature>
<dbReference type="EMBL" id="CAVNYO010000440">
    <property type="protein sequence ID" value="CAK5280457.1"/>
    <property type="molecule type" value="Genomic_DNA"/>
</dbReference>
<keyword evidence="6" id="KW-1185">Reference proteome</keyword>
<dbReference type="InterPro" id="IPR050327">
    <property type="entry name" value="Proton-linked_MCT"/>
</dbReference>
<proteinExistence type="inferred from homology"/>
<dbReference type="PANTHER" id="PTHR11360">
    <property type="entry name" value="MONOCARBOXYLATE TRANSPORTER"/>
    <property type="match status" value="1"/>
</dbReference>
<feature type="transmembrane region" description="Helical" evidence="3">
    <location>
        <begin position="302"/>
        <end position="324"/>
    </location>
</feature>
<keyword evidence="3" id="KW-0472">Membrane</keyword>
<feature type="transmembrane region" description="Helical" evidence="3">
    <location>
        <begin position="46"/>
        <end position="66"/>
    </location>
</feature>
<dbReference type="Pfam" id="PF07690">
    <property type="entry name" value="MFS_1"/>
    <property type="match status" value="1"/>
</dbReference>
<evidence type="ECO:0000256" key="3">
    <source>
        <dbReference type="SAM" id="Phobius"/>
    </source>
</evidence>
<organism evidence="5 6">
    <name type="scientific">Mycena citricolor</name>
    <dbReference type="NCBI Taxonomy" id="2018698"/>
    <lineage>
        <taxon>Eukaryota</taxon>
        <taxon>Fungi</taxon>
        <taxon>Dikarya</taxon>
        <taxon>Basidiomycota</taxon>
        <taxon>Agaricomycotina</taxon>
        <taxon>Agaricomycetes</taxon>
        <taxon>Agaricomycetidae</taxon>
        <taxon>Agaricales</taxon>
        <taxon>Marasmiineae</taxon>
        <taxon>Mycenaceae</taxon>
        <taxon>Mycena</taxon>
    </lineage>
</organism>
<feature type="transmembrane region" description="Helical" evidence="3">
    <location>
        <begin position="259"/>
        <end position="282"/>
    </location>
</feature>
<evidence type="ECO:0000313" key="5">
    <source>
        <dbReference type="EMBL" id="CAK5280457.1"/>
    </source>
</evidence>
<evidence type="ECO:0000313" key="6">
    <source>
        <dbReference type="Proteomes" id="UP001295794"/>
    </source>
</evidence>
<comment type="similarity">
    <text evidence="2">Belongs to the major facilitator superfamily. Monocarboxylate porter (TC 2.A.1.13) family.</text>
</comment>
<feature type="transmembrane region" description="Helical" evidence="3">
    <location>
        <begin position="220"/>
        <end position="238"/>
    </location>
</feature>
<dbReference type="PROSITE" id="PS50850">
    <property type="entry name" value="MFS"/>
    <property type="match status" value="1"/>
</dbReference>
<dbReference type="InterPro" id="IPR020846">
    <property type="entry name" value="MFS_dom"/>
</dbReference>
<feature type="domain" description="Major facilitator superfamily (MFS) profile" evidence="4">
    <location>
        <begin position="264"/>
        <end position="463"/>
    </location>
</feature>
<evidence type="ECO:0000256" key="2">
    <source>
        <dbReference type="ARBA" id="ARBA00006727"/>
    </source>
</evidence>
<feature type="transmembrane region" description="Helical" evidence="3">
    <location>
        <begin position="424"/>
        <end position="453"/>
    </location>
</feature>
<gene>
    <name evidence="5" type="ORF">MYCIT1_LOCUS30950</name>
</gene>
<keyword evidence="3" id="KW-1133">Transmembrane helix</keyword>
<reference evidence="5" key="1">
    <citation type="submission" date="2023-11" db="EMBL/GenBank/DDBJ databases">
        <authorList>
            <person name="De Vega J J."/>
            <person name="De Vega J J."/>
        </authorList>
    </citation>
    <scope>NUCLEOTIDE SEQUENCE</scope>
</reference>
<name>A0AAD2HUN5_9AGAR</name>
<evidence type="ECO:0000256" key="1">
    <source>
        <dbReference type="ARBA" id="ARBA00004141"/>
    </source>
</evidence>
<dbReference type="Proteomes" id="UP001295794">
    <property type="component" value="Unassembled WGS sequence"/>
</dbReference>
<dbReference type="SUPFAM" id="SSF103473">
    <property type="entry name" value="MFS general substrate transporter"/>
    <property type="match status" value="1"/>
</dbReference>
<comment type="subcellular location">
    <subcellularLocation>
        <location evidence="1">Membrane</location>
        <topology evidence="1">Multi-pass membrane protein</topology>
    </subcellularLocation>
</comment>
<feature type="transmembrane region" description="Helical" evidence="3">
    <location>
        <begin position="331"/>
        <end position="351"/>
    </location>
</feature>
<dbReference type="Gene3D" id="1.20.1250.20">
    <property type="entry name" value="MFS general substrate transporter like domains"/>
    <property type="match status" value="2"/>
</dbReference>